<protein>
    <recommendedName>
        <fullName evidence="7">3-methyl-2-oxobutanoate hydroxymethyltransferase</fullName>
        <ecNumber evidence="7">2.1.2.11</ecNumber>
    </recommendedName>
    <alternativeName>
        <fullName evidence="7">Ketopantoate hydroxymethyltransferase</fullName>
        <shortName evidence="7">KPHMT</shortName>
    </alternativeName>
</protein>
<dbReference type="OrthoDB" id="9781789at2"/>
<feature type="binding site" evidence="7 9">
    <location>
        <position position="84"/>
    </location>
    <ligand>
        <name>3-methyl-2-oxobutanoate</name>
        <dbReference type="ChEBI" id="CHEBI:11851"/>
    </ligand>
</feature>
<dbReference type="GO" id="GO:0008168">
    <property type="term" value="F:methyltransferase activity"/>
    <property type="evidence" value="ECO:0007669"/>
    <property type="project" value="UniProtKB-KW"/>
</dbReference>
<keyword evidence="11" id="KW-0489">Methyltransferase</keyword>
<evidence type="ECO:0000256" key="6">
    <source>
        <dbReference type="ARBA" id="ARBA00056497"/>
    </source>
</evidence>
<evidence type="ECO:0000256" key="3">
    <source>
        <dbReference type="ARBA" id="ARBA00011424"/>
    </source>
</evidence>
<dbReference type="EMBL" id="PDJF01000001">
    <property type="protein sequence ID" value="PFG27447.1"/>
    <property type="molecule type" value="Genomic_DNA"/>
</dbReference>
<dbReference type="Gene3D" id="3.20.20.60">
    <property type="entry name" value="Phosphoenolpyruvate-binding domains"/>
    <property type="match status" value="1"/>
</dbReference>
<reference evidence="11 12" key="1">
    <citation type="submission" date="2017-10" db="EMBL/GenBank/DDBJ databases">
        <title>Sequencing the genomes of 1000 actinobacteria strains.</title>
        <authorList>
            <person name="Klenk H.-P."/>
        </authorList>
    </citation>
    <scope>NUCLEOTIDE SEQUENCE [LARGE SCALE GENOMIC DNA]</scope>
    <source>
        <strain evidence="11 12">DSM 20688</strain>
    </source>
</reference>
<dbReference type="Proteomes" id="UP000221653">
    <property type="component" value="Unassembled WGS sequence"/>
</dbReference>
<comment type="subcellular location">
    <subcellularLocation>
        <location evidence="7">Cytoplasm</location>
    </subcellularLocation>
</comment>
<feature type="binding site" evidence="7 9">
    <location>
        <begin position="45"/>
        <end position="46"/>
    </location>
    <ligand>
        <name>3-methyl-2-oxobutanoate</name>
        <dbReference type="ChEBI" id="CHEBI:11851"/>
    </ligand>
</feature>
<keyword evidence="7" id="KW-0963">Cytoplasm</keyword>
<dbReference type="PIRSF" id="PIRSF000388">
    <property type="entry name" value="Pantoate_hydroxy_MeTrfase"/>
    <property type="match status" value="1"/>
</dbReference>
<name>A0A2A9DL24_9CORY</name>
<dbReference type="STRING" id="1724.GCA_001044175_00708"/>
<evidence type="ECO:0000256" key="1">
    <source>
        <dbReference type="ARBA" id="ARBA00005033"/>
    </source>
</evidence>
<comment type="subunit">
    <text evidence="3 7">Homodecamer; pentamer of dimers.</text>
</comment>
<feature type="binding site" evidence="7 9">
    <location>
        <position position="114"/>
    </location>
    <ligand>
        <name>3-methyl-2-oxobutanoate</name>
        <dbReference type="ChEBI" id="CHEBI:11851"/>
    </ligand>
</feature>
<comment type="catalytic activity">
    <reaction evidence="7">
        <text>(6R)-5,10-methylene-5,6,7,8-tetrahydrofolate + 3-methyl-2-oxobutanoate + H2O = 2-dehydropantoate + (6S)-5,6,7,8-tetrahydrofolate</text>
        <dbReference type="Rhea" id="RHEA:11824"/>
        <dbReference type="ChEBI" id="CHEBI:11561"/>
        <dbReference type="ChEBI" id="CHEBI:11851"/>
        <dbReference type="ChEBI" id="CHEBI:15377"/>
        <dbReference type="ChEBI" id="CHEBI:15636"/>
        <dbReference type="ChEBI" id="CHEBI:57453"/>
        <dbReference type="EC" id="2.1.2.11"/>
    </reaction>
</comment>
<comment type="function">
    <text evidence="6 7">Catalyzes the reversible reaction in which hydroxymethyl group from 5,10-methylenetetrahydrofolate is transferred onto alpha-ketoisovalerate to form ketopantoate.</text>
</comment>
<dbReference type="PANTHER" id="PTHR20881">
    <property type="entry name" value="3-METHYL-2-OXOBUTANOATE HYDROXYMETHYLTRANSFERASE"/>
    <property type="match status" value="1"/>
</dbReference>
<comment type="pathway">
    <text evidence="1 7">Cofactor biosynthesis; (R)-pantothenate biosynthesis; (R)-pantoate from 3-methyl-2-oxobutanoate: step 1/2.</text>
</comment>
<gene>
    <name evidence="7" type="primary">panB</name>
    <name evidence="11" type="ORF">ATK06_0506</name>
</gene>
<dbReference type="GO" id="GO:0032259">
    <property type="term" value="P:methylation"/>
    <property type="evidence" value="ECO:0007669"/>
    <property type="project" value="UniProtKB-KW"/>
</dbReference>
<keyword evidence="5 7" id="KW-0808">Transferase</keyword>
<evidence type="ECO:0000313" key="12">
    <source>
        <dbReference type="Proteomes" id="UP000221653"/>
    </source>
</evidence>
<evidence type="ECO:0000256" key="2">
    <source>
        <dbReference type="ARBA" id="ARBA00008676"/>
    </source>
</evidence>
<dbReference type="GO" id="GO:0000287">
    <property type="term" value="F:magnesium ion binding"/>
    <property type="evidence" value="ECO:0007669"/>
    <property type="project" value="TreeGrafter"/>
</dbReference>
<keyword evidence="4 7" id="KW-0566">Pantothenate biosynthesis</keyword>
<dbReference type="HAMAP" id="MF_00156">
    <property type="entry name" value="PanB"/>
    <property type="match status" value="1"/>
</dbReference>
<evidence type="ECO:0000313" key="11">
    <source>
        <dbReference type="EMBL" id="PFG27447.1"/>
    </source>
</evidence>
<dbReference type="EC" id="2.1.2.11" evidence="7"/>
<evidence type="ECO:0000256" key="5">
    <source>
        <dbReference type="ARBA" id="ARBA00022679"/>
    </source>
</evidence>
<dbReference type="InterPro" id="IPR015813">
    <property type="entry name" value="Pyrv/PenolPyrv_kinase-like_dom"/>
</dbReference>
<feature type="binding site" evidence="7 10">
    <location>
        <position position="84"/>
    </location>
    <ligand>
        <name>Mg(2+)</name>
        <dbReference type="ChEBI" id="CHEBI:18420"/>
    </ligand>
</feature>
<dbReference type="GO" id="GO:0015940">
    <property type="term" value="P:pantothenate biosynthetic process"/>
    <property type="evidence" value="ECO:0007669"/>
    <property type="project" value="UniProtKB-UniRule"/>
</dbReference>
<dbReference type="AlphaFoldDB" id="A0A2A9DL24"/>
<dbReference type="FunFam" id="3.20.20.60:FF:000003">
    <property type="entry name" value="3-methyl-2-oxobutanoate hydroxymethyltransferase"/>
    <property type="match status" value="1"/>
</dbReference>
<dbReference type="GO" id="GO:0005737">
    <property type="term" value="C:cytoplasm"/>
    <property type="evidence" value="ECO:0007669"/>
    <property type="project" value="UniProtKB-SubCell"/>
</dbReference>
<organism evidence="11 12">
    <name type="scientific">Corynebacterium renale</name>
    <dbReference type="NCBI Taxonomy" id="1724"/>
    <lineage>
        <taxon>Bacteria</taxon>
        <taxon>Bacillati</taxon>
        <taxon>Actinomycetota</taxon>
        <taxon>Actinomycetes</taxon>
        <taxon>Mycobacteriales</taxon>
        <taxon>Corynebacteriaceae</taxon>
        <taxon>Corynebacterium</taxon>
    </lineage>
</organism>
<proteinExistence type="inferred from homology"/>
<feature type="binding site" evidence="7 10">
    <location>
        <position position="45"/>
    </location>
    <ligand>
        <name>Mg(2+)</name>
        <dbReference type="ChEBI" id="CHEBI:18420"/>
    </ligand>
</feature>
<dbReference type="NCBIfam" id="NF001452">
    <property type="entry name" value="PRK00311.1"/>
    <property type="match status" value="1"/>
</dbReference>
<sequence>MHRLRTRYFTTAKEQGRPFTALTSYDTMSARIFDEAGIDLLLVGDSAANVVFGHASTLPVTLDEMISLASAVVRSTQRAFVLVDLPFGSYEEGPHQALRSAARVMKESGAHGVKLEGGAECAPTIRALVAAGIPVCAHIGFTPQSEHALGGYVVQGRGEAAQSLIQDATAVAEAGAFAIVLEMVPADIAGQVTQSVSVPTIGIGAGNATDGQILVWTDAFGFNAGAKTPKFVRQYADLGDQLLAAAREYKADVENHTFPNQSESF</sequence>
<dbReference type="CDD" id="cd06557">
    <property type="entry name" value="KPHMT-like"/>
    <property type="match status" value="1"/>
</dbReference>
<keyword evidence="7 10" id="KW-0460">Magnesium</keyword>
<dbReference type="PANTHER" id="PTHR20881:SF0">
    <property type="entry name" value="3-METHYL-2-OXOBUTANOATE HYDROXYMETHYLTRANSFERASE"/>
    <property type="match status" value="1"/>
</dbReference>
<dbReference type="NCBIfam" id="TIGR00222">
    <property type="entry name" value="panB"/>
    <property type="match status" value="1"/>
</dbReference>
<feature type="binding site" evidence="7 10">
    <location>
        <position position="116"/>
    </location>
    <ligand>
        <name>Mg(2+)</name>
        <dbReference type="ChEBI" id="CHEBI:18420"/>
    </ligand>
</feature>
<evidence type="ECO:0000256" key="9">
    <source>
        <dbReference type="PIRSR" id="PIRSR000388-2"/>
    </source>
</evidence>
<dbReference type="Pfam" id="PF02548">
    <property type="entry name" value="Pantoate_transf"/>
    <property type="match status" value="1"/>
</dbReference>
<keyword evidence="7 10" id="KW-0479">Metal-binding</keyword>
<dbReference type="GO" id="GO:0003864">
    <property type="term" value="F:3-methyl-2-oxobutanoate hydroxymethyltransferase activity"/>
    <property type="evidence" value="ECO:0007669"/>
    <property type="project" value="UniProtKB-UniRule"/>
</dbReference>
<evidence type="ECO:0000256" key="4">
    <source>
        <dbReference type="ARBA" id="ARBA00022655"/>
    </source>
</evidence>
<dbReference type="RefSeq" id="WP_048378827.1">
    <property type="nucleotide sequence ID" value="NZ_LDYE01000002.1"/>
</dbReference>
<dbReference type="UniPathway" id="UPA00028">
    <property type="reaction ID" value="UER00003"/>
</dbReference>
<evidence type="ECO:0000256" key="10">
    <source>
        <dbReference type="PIRSR" id="PIRSR000388-3"/>
    </source>
</evidence>
<evidence type="ECO:0000256" key="7">
    <source>
        <dbReference type="HAMAP-Rule" id="MF_00156"/>
    </source>
</evidence>
<evidence type="ECO:0000256" key="8">
    <source>
        <dbReference type="PIRSR" id="PIRSR000388-1"/>
    </source>
</evidence>
<dbReference type="InterPro" id="IPR040442">
    <property type="entry name" value="Pyrv_kinase-like_dom_sf"/>
</dbReference>
<feature type="active site" description="Proton acceptor" evidence="7 8">
    <location>
        <position position="182"/>
    </location>
</feature>
<dbReference type="SUPFAM" id="SSF51621">
    <property type="entry name" value="Phosphoenolpyruvate/pyruvate domain"/>
    <property type="match status" value="1"/>
</dbReference>
<comment type="cofactor">
    <cofactor evidence="7 10">
        <name>Mg(2+)</name>
        <dbReference type="ChEBI" id="CHEBI:18420"/>
    </cofactor>
    <text evidence="7 10">Binds 1 Mg(2+) ion per subunit.</text>
</comment>
<keyword evidence="12" id="KW-1185">Reference proteome</keyword>
<dbReference type="InterPro" id="IPR003700">
    <property type="entry name" value="Pantoate_hydroxy_MeTrfase"/>
</dbReference>
<accession>A0A2A9DL24</accession>
<comment type="caution">
    <text evidence="11">The sequence shown here is derived from an EMBL/GenBank/DDBJ whole genome shotgun (WGS) entry which is preliminary data.</text>
</comment>
<comment type="similarity">
    <text evidence="2 7">Belongs to the PanB family.</text>
</comment>